<proteinExistence type="predicted"/>
<dbReference type="PANTHER" id="PTHR45527">
    <property type="entry name" value="NONRIBOSOMAL PEPTIDE SYNTHETASE"/>
    <property type="match status" value="1"/>
</dbReference>
<evidence type="ECO:0000259" key="1">
    <source>
        <dbReference type="Pfam" id="PF00501"/>
    </source>
</evidence>
<accession>A0ABM7NW30</accession>
<dbReference type="Gene3D" id="3.40.50.12780">
    <property type="entry name" value="N-terminal domain of ligase-like"/>
    <property type="match status" value="1"/>
</dbReference>
<dbReference type="Pfam" id="PF00501">
    <property type="entry name" value="AMP-binding"/>
    <property type="match status" value="1"/>
</dbReference>
<sequence>MPISRGNVAAFVDSVGKLGITLKPEDRCLQMFDLTFDLSVQSYLLPLLAGACVYTVSFKEIKYQAVFALLDEYHLTAALMVPSVIHSLRPYMEEISIPEMRYSLFCGEALNIDDAKAWYKCVPNASVWNLYGPTECTIYCTAYRMRVFCADKQTNGNVCIGKAMPGVKTMVIDDKGIPCTTGTKGELCLAGAQLTQGYWNDEKKNKEAFFVADDGTRYYRTGDICACDALGDIEYYGRKDSQVKVNGYRVELSEIECVARNYYNGKKAVVAVVTDRGSGNTIKMAVEQAEGNSGFELKSFLQSKLPPYMIPREIHFLKKFPQNTNNKIDRKLIKEIIG</sequence>
<gene>
    <name evidence="2" type="ORF">prwr041_05860</name>
</gene>
<dbReference type="EMBL" id="AP024484">
    <property type="protein sequence ID" value="BCS84693.1"/>
    <property type="molecule type" value="Genomic_DNA"/>
</dbReference>
<dbReference type="InterPro" id="IPR000873">
    <property type="entry name" value="AMP-dep_synth/lig_dom"/>
</dbReference>
<dbReference type="Gene3D" id="3.30.300.30">
    <property type="match status" value="1"/>
</dbReference>
<dbReference type="SUPFAM" id="SSF56801">
    <property type="entry name" value="Acetyl-CoA synthetase-like"/>
    <property type="match status" value="1"/>
</dbReference>
<reference evidence="2 3" key="1">
    <citation type="journal article" date="2022" name="Int. J. Syst. Evol. Microbiol.">
        <title>Prevotella herbatica sp. nov., a plant polysaccharide-decomposing anaerobic bacterium isolated from a methanogenic reactor.</title>
        <authorList>
            <person name="Uek A."/>
            <person name="Tonouchi A."/>
            <person name="Kaku N."/>
            <person name="Ueki K."/>
        </authorList>
    </citation>
    <scope>NUCLEOTIDE SEQUENCE [LARGE SCALE GENOMIC DNA]</scope>
    <source>
        <strain evidence="2 3">WR041</strain>
    </source>
</reference>
<protein>
    <recommendedName>
        <fullName evidence="1">AMP-dependent synthetase/ligase domain-containing protein</fullName>
    </recommendedName>
</protein>
<name>A0ABM7NW30_9BACT</name>
<dbReference type="PANTHER" id="PTHR45527:SF1">
    <property type="entry name" value="FATTY ACID SYNTHASE"/>
    <property type="match status" value="1"/>
</dbReference>
<evidence type="ECO:0000313" key="2">
    <source>
        <dbReference type="EMBL" id="BCS84693.1"/>
    </source>
</evidence>
<dbReference type="InterPro" id="IPR042099">
    <property type="entry name" value="ANL_N_sf"/>
</dbReference>
<feature type="domain" description="AMP-dependent synthetase/ligase" evidence="1">
    <location>
        <begin position="3"/>
        <end position="199"/>
    </location>
</feature>
<dbReference type="Proteomes" id="UP001319045">
    <property type="component" value="Chromosome"/>
</dbReference>
<keyword evidence="3" id="KW-1185">Reference proteome</keyword>
<evidence type="ECO:0000313" key="3">
    <source>
        <dbReference type="Proteomes" id="UP001319045"/>
    </source>
</evidence>
<organism evidence="2 3">
    <name type="scientific">Prevotella herbatica</name>
    <dbReference type="NCBI Taxonomy" id="2801997"/>
    <lineage>
        <taxon>Bacteria</taxon>
        <taxon>Pseudomonadati</taxon>
        <taxon>Bacteroidota</taxon>
        <taxon>Bacteroidia</taxon>
        <taxon>Bacteroidales</taxon>
        <taxon>Prevotellaceae</taxon>
        <taxon>Prevotella</taxon>
    </lineage>
</organism>
<dbReference type="InterPro" id="IPR045851">
    <property type="entry name" value="AMP-bd_C_sf"/>
</dbReference>